<dbReference type="AlphaFoldDB" id="A0A918NJQ7"/>
<reference evidence="1" key="2">
    <citation type="submission" date="2020-09" db="EMBL/GenBank/DDBJ databases">
        <authorList>
            <person name="Sun Q."/>
            <person name="Kim S."/>
        </authorList>
    </citation>
    <scope>NUCLEOTIDE SEQUENCE</scope>
    <source>
        <strain evidence="1">KCTC 22169</strain>
    </source>
</reference>
<gene>
    <name evidence="1" type="ORF">GCM10007392_45530</name>
</gene>
<comment type="caution">
    <text evidence="1">The sequence shown here is derived from an EMBL/GenBank/DDBJ whole genome shotgun (WGS) entry which is preliminary data.</text>
</comment>
<dbReference type="EMBL" id="BMXR01000016">
    <property type="protein sequence ID" value="GGX73015.1"/>
    <property type="molecule type" value="Genomic_DNA"/>
</dbReference>
<name>A0A918NJQ7_9GAMM</name>
<sequence>MTGILKHTNGPKSQIPIIQLRDYQNEWGIMSALSAPPLERGALDFRGDYM</sequence>
<accession>A0A918NJQ7</accession>
<evidence type="ECO:0000313" key="1">
    <source>
        <dbReference type="EMBL" id="GGX73015.1"/>
    </source>
</evidence>
<dbReference type="Proteomes" id="UP000626148">
    <property type="component" value="Unassembled WGS sequence"/>
</dbReference>
<evidence type="ECO:0000313" key="2">
    <source>
        <dbReference type="Proteomes" id="UP000626148"/>
    </source>
</evidence>
<protein>
    <submittedName>
        <fullName evidence="1">Uncharacterized protein</fullName>
    </submittedName>
</protein>
<proteinExistence type="predicted"/>
<organism evidence="1 2">
    <name type="scientific">Saccharospirillum salsuginis</name>
    <dbReference type="NCBI Taxonomy" id="418750"/>
    <lineage>
        <taxon>Bacteria</taxon>
        <taxon>Pseudomonadati</taxon>
        <taxon>Pseudomonadota</taxon>
        <taxon>Gammaproteobacteria</taxon>
        <taxon>Oceanospirillales</taxon>
        <taxon>Saccharospirillaceae</taxon>
        <taxon>Saccharospirillum</taxon>
    </lineage>
</organism>
<reference evidence="1" key="1">
    <citation type="journal article" date="2014" name="Int. J. Syst. Evol. Microbiol.">
        <title>Complete genome sequence of Corynebacterium casei LMG S-19264T (=DSM 44701T), isolated from a smear-ripened cheese.</title>
        <authorList>
            <consortium name="US DOE Joint Genome Institute (JGI-PGF)"/>
            <person name="Walter F."/>
            <person name="Albersmeier A."/>
            <person name="Kalinowski J."/>
            <person name="Ruckert C."/>
        </authorList>
    </citation>
    <scope>NUCLEOTIDE SEQUENCE</scope>
    <source>
        <strain evidence="1">KCTC 22169</strain>
    </source>
</reference>
<keyword evidence="2" id="KW-1185">Reference proteome</keyword>